<dbReference type="EMBL" id="BART01014475">
    <property type="protein sequence ID" value="GAG88711.1"/>
    <property type="molecule type" value="Genomic_DNA"/>
</dbReference>
<dbReference type="AlphaFoldDB" id="X1CWW6"/>
<feature type="non-terminal residue" evidence="1">
    <location>
        <position position="1"/>
    </location>
</feature>
<accession>X1CWW6</accession>
<organism evidence="1">
    <name type="scientific">marine sediment metagenome</name>
    <dbReference type="NCBI Taxonomy" id="412755"/>
    <lineage>
        <taxon>unclassified sequences</taxon>
        <taxon>metagenomes</taxon>
        <taxon>ecological metagenomes</taxon>
    </lineage>
</organism>
<proteinExistence type="predicted"/>
<sequence length="57" mass="6737">LLPTIIPLERLNDWWEDRGYGTLNQSNMTSGSVDINPKKIVDYYWKDMELYTRACLV</sequence>
<gene>
    <name evidence="1" type="ORF">S01H4_28846</name>
</gene>
<evidence type="ECO:0000313" key="1">
    <source>
        <dbReference type="EMBL" id="GAG88711.1"/>
    </source>
</evidence>
<protein>
    <submittedName>
        <fullName evidence="1">Uncharacterized protein</fullName>
    </submittedName>
</protein>
<comment type="caution">
    <text evidence="1">The sequence shown here is derived from an EMBL/GenBank/DDBJ whole genome shotgun (WGS) entry which is preliminary data.</text>
</comment>
<reference evidence="1" key="1">
    <citation type="journal article" date="2014" name="Front. Microbiol.">
        <title>High frequency of phylogenetically diverse reductive dehalogenase-homologous genes in deep subseafloor sedimentary metagenomes.</title>
        <authorList>
            <person name="Kawai M."/>
            <person name="Futagami T."/>
            <person name="Toyoda A."/>
            <person name="Takaki Y."/>
            <person name="Nishi S."/>
            <person name="Hori S."/>
            <person name="Arai W."/>
            <person name="Tsubouchi T."/>
            <person name="Morono Y."/>
            <person name="Uchiyama I."/>
            <person name="Ito T."/>
            <person name="Fujiyama A."/>
            <person name="Inagaki F."/>
            <person name="Takami H."/>
        </authorList>
    </citation>
    <scope>NUCLEOTIDE SEQUENCE</scope>
    <source>
        <strain evidence="1">Expedition CK06-06</strain>
    </source>
</reference>
<name>X1CWW6_9ZZZZ</name>